<reference evidence="2 3" key="1">
    <citation type="submission" date="2019-12" db="EMBL/GenBank/DDBJ databases">
        <title>Sequence classification of anaerobic respiratory reductive dehalogenases: First we see many, then we see few.</title>
        <authorList>
            <person name="Molenda O."/>
            <person name="Puentes Jacome L.A."/>
            <person name="Cao X."/>
            <person name="Nesbo C.L."/>
            <person name="Tang S."/>
            <person name="Morson N."/>
            <person name="Patron J."/>
            <person name="Lomheim L."/>
            <person name="Wishart D.S."/>
            <person name="Edwards E.A."/>
        </authorList>
    </citation>
    <scope>NUCLEOTIDE SEQUENCE [LARGE SCALE GENOMIC DNA]</scope>
    <source>
        <strain evidence="2 3">12DCA</strain>
    </source>
</reference>
<accession>A0A857DE47</accession>
<sequence length="138" mass="15994">MQLSQKEKMLLEDLKSHEQMFAQKCSEFANQAQDPQLKQLFQNMAQHEQQHVQKIDQSLSQTSGISGQPQGMTGQKDSMLCHDMLSTEKYLSGAYNTVIFEIQDTSLRQDLNSIQSEKQRQGEEIFRYMQNKGMYTVH</sequence>
<dbReference type="AlphaFoldDB" id="A0A857DE47"/>
<evidence type="ECO:0000313" key="2">
    <source>
        <dbReference type="EMBL" id="QGZ99523.1"/>
    </source>
</evidence>
<dbReference type="InterPro" id="IPR009078">
    <property type="entry name" value="Ferritin-like_SF"/>
</dbReference>
<dbReference type="RefSeq" id="WP_025205089.1">
    <property type="nucleotide sequence ID" value="NZ_CP046996.1"/>
</dbReference>
<dbReference type="Gene3D" id="1.20.1260.10">
    <property type="match status" value="1"/>
</dbReference>
<proteinExistence type="predicted"/>
<dbReference type="Proteomes" id="UP000430508">
    <property type="component" value="Chromosome"/>
</dbReference>
<name>A0A857DE47_9FIRM</name>
<dbReference type="CDD" id="cd00657">
    <property type="entry name" value="Ferritin_like"/>
    <property type="match status" value="1"/>
</dbReference>
<organism evidence="2 3">
    <name type="scientific">Dehalobacter restrictus</name>
    <dbReference type="NCBI Taxonomy" id="55583"/>
    <lineage>
        <taxon>Bacteria</taxon>
        <taxon>Bacillati</taxon>
        <taxon>Bacillota</taxon>
        <taxon>Clostridia</taxon>
        <taxon>Eubacteriales</taxon>
        <taxon>Desulfitobacteriaceae</taxon>
        <taxon>Dehalobacter</taxon>
    </lineage>
</organism>
<evidence type="ECO:0000313" key="3">
    <source>
        <dbReference type="Proteomes" id="UP000430508"/>
    </source>
</evidence>
<dbReference type="SUPFAM" id="SSF47240">
    <property type="entry name" value="Ferritin-like"/>
    <property type="match status" value="1"/>
</dbReference>
<keyword evidence="2" id="KW-0946">Virion</keyword>
<feature type="region of interest" description="Disordered" evidence="1">
    <location>
        <begin position="52"/>
        <end position="75"/>
    </location>
</feature>
<dbReference type="EMBL" id="CP046996">
    <property type="protein sequence ID" value="QGZ99523.1"/>
    <property type="molecule type" value="Genomic_DNA"/>
</dbReference>
<gene>
    <name evidence="2" type="ORF">GQ588_02060</name>
</gene>
<keyword evidence="2" id="KW-0167">Capsid protein</keyword>
<evidence type="ECO:0000256" key="1">
    <source>
        <dbReference type="SAM" id="MobiDB-lite"/>
    </source>
</evidence>
<dbReference type="InterPro" id="IPR012347">
    <property type="entry name" value="Ferritin-like"/>
</dbReference>
<dbReference type="Pfam" id="PF07875">
    <property type="entry name" value="Coat_F"/>
    <property type="match status" value="1"/>
</dbReference>
<feature type="compositionally biased region" description="Polar residues" evidence="1">
    <location>
        <begin position="55"/>
        <end position="75"/>
    </location>
</feature>
<dbReference type="InterPro" id="IPR012851">
    <property type="entry name" value="Spore_coat_CotF-like"/>
</dbReference>
<protein>
    <submittedName>
        <fullName evidence="2">Spore coat protein</fullName>
    </submittedName>
</protein>